<keyword evidence="3" id="KW-0230">DNA invertase</keyword>
<gene>
    <name evidence="9" type="ORF">TUM19329_00770</name>
</gene>
<keyword evidence="2" id="KW-0229">DNA integration</keyword>
<evidence type="ECO:0000256" key="5">
    <source>
        <dbReference type="ARBA" id="ARBA00023172"/>
    </source>
</evidence>
<keyword evidence="5" id="KW-0233">DNA recombination</keyword>
<dbReference type="KEGG" id="lant:TUM19329_00770"/>
<accession>A0A6F8T146</accession>
<dbReference type="PANTHER" id="PTHR30461:SF26">
    <property type="entry name" value="RESOLVASE HOMOLOG YNEB"/>
    <property type="match status" value="1"/>
</dbReference>
<dbReference type="PANTHER" id="PTHR30461">
    <property type="entry name" value="DNA-INVERTASE FROM LAMBDOID PROPHAGE"/>
    <property type="match status" value="1"/>
</dbReference>
<evidence type="ECO:0000256" key="3">
    <source>
        <dbReference type="ARBA" id="ARBA00023100"/>
    </source>
</evidence>
<keyword evidence="10" id="KW-1185">Reference proteome</keyword>
<dbReference type="InterPro" id="IPR036162">
    <property type="entry name" value="Resolvase-like_N_sf"/>
</dbReference>
<evidence type="ECO:0000256" key="7">
    <source>
        <dbReference type="PROSITE-ProRule" id="PRU10137"/>
    </source>
</evidence>
<dbReference type="PROSITE" id="PS00397">
    <property type="entry name" value="RECOMBINASES_1"/>
    <property type="match status" value="1"/>
</dbReference>
<dbReference type="AlphaFoldDB" id="A0A6F8T146"/>
<dbReference type="InterPro" id="IPR006120">
    <property type="entry name" value="Resolvase_HTH_dom"/>
</dbReference>
<reference evidence="9" key="1">
    <citation type="journal article" date="2020" name="Microbiol. Resour. Announc.">
        <title>Complete Genome Sequence of Novel Psychrotolerant Legionella Strain TUM19329, Isolated from Antarctic Lake Sediment.</title>
        <authorList>
            <person name="Shimada S."/>
            <person name="Nakai R."/>
            <person name="Aoki K."/>
            <person name="Shimoeda N."/>
            <person name="Ohno G."/>
            <person name="Miyazaki Y."/>
            <person name="Kudoh S."/>
            <person name="Imura S."/>
            <person name="Watanabe K."/>
            <person name="Ishii Y."/>
            <person name="Tateda K."/>
        </authorList>
    </citation>
    <scope>NUCLEOTIDE SEQUENCE [LARGE SCALE GENOMIC DNA]</scope>
    <source>
        <strain evidence="9">TUM19329</strain>
    </source>
</reference>
<dbReference type="PROSITE" id="PS51736">
    <property type="entry name" value="RECOMBINASES_3"/>
    <property type="match status" value="1"/>
</dbReference>
<evidence type="ECO:0000313" key="9">
    <source>
        <dbReference type="EMBL" id="BCA93716.1"/>
    </source>
</evidence>
<evidence type="ECO:0000259" key="8">
    <source>
        <dbReference type="PROSITE" id="PS51736"/>
    </source>
</evidence>
<dbReference type="FunFam" id="3.40.50.1390:FF:000001">
    <property type="entry name" value="DNA recombinase"/>
    <property type="match status" value="1"/>
</dbReference>
<sequence length="298" mass="33713">MMCMDLVGYARVSSTDQNLDIQMDALNDAGCKKIYSEKKSGTSKIGRTAFDECMEYIREGDTLVVTRIDRLTRSILDLQTLLHHLKDKGINLKALDQPVDTSSASGKFFLDMLGVFAEFETNLRHERQLEGIERAKKDGVYKGRKPTARAKSSDVLALINQGYTRLAIAKKLDIGIASVYRILKAHCQNNPEQNLPGSQSTKKIALIEVWLQVENNSKFVRGKNESRRQIEQECFAPFDMVKKDKDSWEYVLKIPYESDKELDETINDLMEEAGSIADCRNGFTQISVVEPATEKSWS</sequence>
<evidence type="ECO:0000256" key="6">
    <source>
        <dbReference type="PIRSR" id="PIRSR606118-50"/>
    </source>
</evidence>
<evidence type="ECO:0000256" key="2">
    <source>
        <dbReference type="ARBA" id="ARBA00022908"/>
    </source>
</evidence>
<dbReference type="GO" id="GO:0003677">
    <property type="term" value="F:DNA binding"/>
    <property type="evidence" value="ECO:0007669"/>
    <property type="project" value="UniProtKB-KW"/>
</dbReference>
<comment type="similarity">
    <text evidence="1">Belongs to the site-specific recombinase resolvase family.</text>
</comment>
<dbReference type="Pfam" id="PF00239">
    <property type="entry name" value="Resolvase"/>
    <property type="match status" value="1"/>
</dbReference>
<dbReference type="Pfam" id="PF02796">
    <property type="entry name" value="HTH_7"/>
    <property type="match status" value="1"/>
</dbReference>
<dbReference type="CDD" id="cd03768">
    <property type="entry name" value="SR_ResInv"/>
    <property type="match status" value="1"/>
</dbReference>
<dbReference type="SMART" id="SM00857">
    <property type="entry name" value="Resolvase"/>
    <property type="match status" value="1"/>
</dbReference>
<proteinExistence type="inferred from homology"/>
<dbReference type="InterPro" id="IPR050639">
    <property type="entry name" value="SSR_resolvase"/>
</dbReference>
<evidence type="ECO:0000313" key="10">
    <source>
        <dbReference type="Proteomes" id="UP000502894"/>
    </source>
</evidence>
<name>A0A6F8T146_9GAMM</name>
<dbReference type="GO" id="GO:0015074">
    <property type="term" value="P:DNA integration"/>
    <property type="evidence" value="ECO:0007669"/>
    <property type="project" value="UniProtKB-KW"/>
</dbReference>
<dbReference type="InterPro" id="IPR006119">
    <property type="entry name" value="Resolv_N"/>
</dbReference>
<evidence type="ECO:0000256" key="1">
    <source>
        <dbReference type="ARBA" id="ARBA00009913"/>
    </source>
</evidence>
<dbReference type="InterPro" id="IPR009057">
    <property type="entry name" value="Homeodomain-like_sf"/>
</dbReference>
<feature type="domain" description="Resolvase/invertase-type recombinase catalytic" evidence="8">
    <location>
        <begin position="5"/>
        <end position="139"/>
    </location>
</feature>
<protein>
    <recommendedName>
        <fullName evidence="8">Resolvase/invertase-type recombinase catalytic domain-containing protein</fullName>
    </recommendedName>
</protein>
<dbReference type="EMBL" id="AP022839">
    <property type="protein sequence ID" value="BCA93716.1"/>
    <property type="molecule type" value="Genomic_DNA"/>
</dbReference>
<organism evidence="9 10">
    <name type="scientific">Legionella antarctica</name>
    <dbReference type="NCBI Taxonomy" id="2708020"/>
    <lineage>
        <taxon>Bacteria</taxon>
        <taxon>Pseudomonadati</taxon>
        <taxon>Pseudomonadota</taxon>
        <taxon>Gammaproteobacteria</taxon>
        <taxon>Legionellales</taxon>
        <taxon>Legionellaceae</taxon>
        <taxon>Legionella</taxon>
    </lineage>
</organism>
<dbReference type="SUPFAM" id="SSF46689">
    <property type="entry name" value="Homeodomain-like"/>
    <property type="match status" value="1"/>
</dbReference>
<dbReference type="InterPro" id="IPR006118">
    <property type="entry name" value="Recombinase_CS"/>
</dbReference>
<dbReference type="Gene3D" id="3.40.50.1390">
    <property type="entry name" value="Resolvase, N-terminal catalytic domain"/>
    <property type="match status" value="1"/>
</dbReference>
<dbReference type="Proteomes" id="UP000502894">
    <property type="component" value="Chromosome"/>
</dbReference>
<dbReference type="SUPFAM" id="SSF53041">
    <property type="entry name" value="Resolvase-like"/>
    <property type="match status" value="1"/>
</dbReference>
<feature type="active site" description="O-(5'-phospho-DNA)-serine intermediate" evidence="6 7">
    <location>
        <position position="13"/>
    </location>
</feature>
<dbReference type="GO" id="GO:0000150">
    <property type="term" value="F:DNA strand exchange activity"/>
    <property type="evidence" value="ECO:0007669"/>
    <property type="project" value="UniProtKB-KW"/>
</dbReference>
<evidence type="ECO:0000256" key="4">
    <source>
        <dbReference type="ARBA" id="ARBA00023125"/>
    </source>
</evidence>
<keyword evidence="4" id="KW-0238">DNA-binding</keyword>